<evidence type="ECO:0000313" key="1">
    <source>
        <dbReference type="EMBL" id="GFS33647.1"/>
    </source>
</evidence>
<organism evidence="1 2">
    <name type="scientific">Nephila pilipes</name>
    <name type="common">Giant wood spider</name>
    <name type="synonym">Nephila maculata</name>
    <dbReference type="NCBI Taxonomy" id="299642"/>
    <lineage>
        <taxon>Eukaryota</taxon>
        <taxon>Metazoa</taxon>
        <taxon>Ecdysozoa</taxon>
        <taxon>Arthropoda</taxon>
        <taxon>Chelicerata</taxon>
        <taxon>Arachnida</taxon>
        <taxon>Araneae</taxon>
        <taxon>Araneomorphae</taxon>
        <taxon>Entelegynae</taxon>
        <taxon>Araneoidea</taxon>
        <taxon>Nephilidae</taxon>
        <taxon>Nephila</taxon>
    </lineage>
</organism>
<sequence>MVRLINPDSNEIRSAKEYDAVTTIQLST</sequence>
<reference evidence="1" key="1">
    <citation type="submission" date="2020-08" db="EMBL/GenBank/DDBJ databases">
        <title>Multicomponent nature underlies the extraordinary mechanical properties of spider dragline silk.</title>
        <authorList>
            <person name="Kono N."/>
            <person name="Nakamura H."/>
            <person name="Mori M."/>
            <person name="Yoshida Y."/>
            <person name="Ohtoshi R."/>
            <person name="Malay A.D."/>
            <person name="Moran D.A.P."/>
            <person name="Tomita M."/>
            <person name="Numata K."/>
            <person name="Arakawa K."/>
        </authorList>
    </citation>
    <scope>NUCLEOTIDE SEQUENCE</scope>
</reference>
<comment type="caution">
    <text evidence="1">The sequence shown here is derived from an EMBL/GenBank/DDBJ whole genome shotgun (WGS) entry which is preliminary data.</text>
</comment>
<feature type="non-terminal residue" evidence="1">
    <location>
        <position position="28"/>
    </location>
</feature>
<name>A0A8X6M851_NEPPI</name>
<evidence type="ECO:0000313" key="2">
    <source>
        <dbReference type="Proteomes" id="UP000887013"/>
    </source>
</evidence>
<keyword evidence="2" id="KW-1185">Reference proteome</keyword>
<protein>
    <submittedName>
        <fullName evidence="1">Uncharacterized protein</fullName>
    </submittedName>
</protein>
<dbReference type="EMBL" id="BMAW01088239">
    <property type="protein sequence ID" value="GFS33647.1"/>
    <property type="molecule type" value="Genomic_DNA"/>
</dbReference>
<dbReference type="Proteomes" id="UP000887013">
    <property type="component" value="Unassembled WGS sequence"/>
</dbReference>
<accession>A0A8X6M851</accession>
<dbReference type="AlphaFoldDB" id="A0A8X6M851"/>
<gene>
    <name evidence="1" type="ORF">NPIL_106491</name>
</gene>
<proteinExistence type="predicted"/>